<accession>A0ABT7Y529</accession>
<dbReference type="PANTHER" id="PTHR40940:SF1">
    <property type="entry name" value="PROTEIN BATD"/>
    <property type="match status" value="1"/>
</dbReference>
<gene>
    <name evidence="3" type="ORF">QWJ08_17585</name>
</gene>
<keyword evidence="4" id="KW-1185">Reference proteome</keyword>
<keyword evidence="1" id="KW-0812">Transmembrane</keyword>
<feature type="transmembrane region" description="Helical" evidence="1">
    <location>
        <begin position="305"/>
        <end position="322"/>
    </location>
</feature>
<reference evidence="3" key="1">
    <citation type="submission" date="2024-05" db="EMBL/GenBank/DDBJ databases">
        <title>Genome Sequences of Four Agar- Degrading Marine Bacteria.</title>
        <authorList>
            <person name="Phillips E.K."/>
            <person name="Shaffer J.C."/>
            <person name="Henson M.W."/>
            <person name="Temperton B."/>
            <person name="Thrash C.J."/>
            <person name="Martin M.O."/>
        </authorList>
    </citation>
    <scope>NUCLEOTIDE SEQUENCE</scope>
    <source>
        <strain evidence="3">EKP203</strain>
    </source>
</reference>
<organism evidence="3 4">
    <name type="scientific">Vibrio agarivorans</name>
    <dbReference type="NCBI Taxonomy" id="153622"/>
    <lineage>
        <taxon>Bacteria</taxon>
        <taxon>Pseudomonadati</taxon>
        <taxon>Pseudomonadota</taxon>
        <taxon>Gammaproteobacteria</taxon>
        <taxon>Vibrionales</taxon>
        <taxon>Vibrionaceae</taxon>
        <taxon>Vibrio</taxon>
    </lineage>
</organism>
<evidence type="ECO:0008006" key="5">
    <source>
        <dbReference type="Google" id="ProtNLM"/>
    </source>
</evidence>
<protein>
    <recommendedName>
        <fullName evidence="5">Protein BatD</fullName>
    </recommendedName>
</protein>
<evidence type="ECO:0000256" key="1">
    <source>
        <dbReference type="SAM" id="Phobius"/>
    </source>
</evidence>
<dbReference type="InterPro" id="IPR025738">
    <property type="entry name" value="BatD"/>
</dbReference>
<comment type="caution">
    <text evidence="3">The sequence shown here is derived from an EMBL/GenBank/DDBJ whole genome shotgun (WGS) entry which is preliminary data.</text>
</comment>
<dbReference type="Proteomes" id="UP001169719">
    <property type="component" value="Unassembled WGS sequence"/>
</dbReference>
<evidence type="ECO:0000313" key="4">
    <source>
        <dbReference type="Proteomes" id="UP001169719"/>
    </source>
</evidence>
<evidence type="ECO:0000256" key="2">
    <source>
        <dbReference type="SAM" id="SignalP"/>
    </source>
</evidence>
<keyword evidence="1" id="KW-0472">Membrane</keyword>
<evidence type="ECO:0000313" key="3">
    <source>
        <dbReference type="EMBL" id="MDN2483160.1"/>
    </source>
</evidence>
<dbReference type="RefSeq" id="WP_289963222.1">
    <property type="nucleotide sequence ID" value="NZ_JAUEOZ010000002.1"/>
</dbReference>
<keyword evidence="1" id="KW-1133">Transmembrane helix</keyword>
<dbReference type="PANTHER" id="PTHR40940">
    <property type="entry name" value="PROTEIN BATD-RELATED"/>
    <property type="match status" value="1"/>
</dbReference>
<feature type="signal peptide" evidence="2">
    <location>
        <begin position="1"/>
        <end position="29"/>
    </location>
</feature>
<proteinExistence type="predicted"/>
<keyword evidence="2" id="KW-0732">Signal</keyword>
<dbReference type="EMBL" id="JAUEOZ010000002">
    <property type="protein sequence ID" value="MDN2483160.1"/>
    <property type="molecule type" value="Genomic_DNA"/>
</dbReference>
<name>A0ABT7Y529_9VIBR</name>
<sequence>MMANARVNAQRLILIVLSCILYFSAGGVAAETAEQLLQTHNLRIKAWLGKDASTPTDTFVVNQQATLYIEVGTTRWFTAGTRLGHLDIANAIVKQRSSTATNYTEQINGETWSMQLWELQIYPQVEGDYMVPSIPVQVSVSVASRQSVTDQVLTQPTSFVAEMPKPIPDQAWFTGEQLTYSQNLQDITREQFKVGDSVMREVKVSANNTLSILIPNLLSEQIDGVRLYNSPATRSDKYERGEYTSNYSQKQTAILQTGGEVTFPDIEFQFWNTQTNRLETIKIEGQTLTVTHTPLSFLKAYRTELTQLIIVIILLFGLYTSVKRRWIAGIESQRWELEKRLFKGEFKQARLLLYRREKSRSGDNTISDKLDADINQAIQTDRAEAKYYRRAWKVLRKPWRWYQLPRALPQLADRKREADIDLKSE</sequence>
<feature type="chain" id="PRO_5045054873" description="Protein BatD" evidence="2">
    <location>
        <begin position="30"/>
        <end position="425"/>
    </location>
</feature>